<dbReference type="EMBL" id="JAJIAO010000002">
    <property type="protein sequence ID" value="MCK8624630.1"/>
    <property type="molecule type" value="Genomic_DNA"/>
</dbReference>
<protein>
    <submittedName>
        <fullName evidence="1">Uncharacterized protein</fullName>
    </submittedName>
</protein>
<reference evidence="1 2" key="1">
    <citation type="submission" date="2021-11" db="EMBL/GenBank/DDBJ databases">
        <title>Comparative genomics of bee honey and flower isolates.</title>
        <authorList>
            <person name="Bechtner J.D."/>
            <person name="Gallus M.K."/>
            <person name="Ehrmann M."/>
        </authorList>
    </citation>
    <scope>NUCLEOTIDE SEQUENCE [LARGE SCALE GENOMIC DNA]</scope>
    <source>
        <strain evidence="1 2">M161</strain>
    </source>
</reference>
<evidence type="ECO:0000313" key="2">
    <source>
        <dbReference type="Proteomes" id="UP001522905"/>
    </source>
</evidence>
<evidence type="ECO:0000313" key="1">
    <source>
        <dbReference type="EMBL" id="MCK8624630.1"/>
    </source>
</evidence>
<gene>
    <name evidence="1" type="ORF">LNP07_03780</name>
</gene>
<name>A0ABT0I1M4_9LACO</name>
<organism evidence="1 2">
    <name type="scientific">Apilactobacillus xinyiensis</name>
    <dbReference type="NCBI Taxonomy" id="2841032"/>
    <lineage>
        <taxon>Bacteria</taxon>
        <taxon>Bacillati</taxon>
        <taxon>Bacillota</taxon>
        <taxon>Bacilli</taxon>
        <taxon>Lactobacillales</taxon>
        <taxon>Lactobacillaceae</taxon>
        <taxon>Apilactobacillus</taxon>
    </lineage>
</organism>
<proteinExistence type="predicted"/>
<sequence length="58" mass="6723">MDEVTSKLDSENAVKIRNILYSLPVTILEVAHNIDYQQVEQFKVKQFKLTKDSLKIIS</sequence>
<comment type="caution">
    <text evidence="1">The sequence shown here is derived from an EMBL/GenBank/DDBJ whole genome shotgun (WGS) entry which is preliminary data.</text>
</comment>
<dbReference type="Proteomes" id="UP001522905">
    <property type="component" value="Unassembled WGS sequence"/>
</dbReference>
<keyword evidence="2" id="KW-1185">Reference proteome</keyword>
<accession>A0ABT0I1M4</accession>
<dbReference type="RefSeq" id="WP_220751446.1">
    <property type="nucleotide sequence ID" value="NZ_BPLL01000015.1"/>
</dbReference>